<dbReference type="AlphaFoldDB" id="A0A845M7L1"/>
<evidence type="ECO:0000313" key="2">
    <source>
        <dbReference type="Proteomes" id="UP000467322"/>
    </source>
</evidence>
<dbReference type="Proteomes" id="UP000467322">
    <property type="component" value="Unassembled WGS sequence"/>
</dbReference>
<keyword evidence="2" id="KW-1185">Reference proteome</keyword>
<dbReference type="RefSeq" id="WP_161350315.1">
    <property type="nucleotide sequence ID" value="NZ_WTUX01000007.1"/>
</dbReference>
<gene>
    <name evidence="1" type="ORF">GQE99_04055</name>
</gene>
<name>A0A845M7L1_9RHOB</name>
<comment type="caution">
    <text evidence="1">The sequence shown here is derived from an EMBL/GenBank/DDBJ whole genome shotgun (WGS) entry which is preliminary data.</text>
</comment>
<proteinExistence type="predicted"/>
<accession>A0A845M7L1</accession>
<protein>
    <submittedName>
        <fullName evidence="1">Uncharacterized protein</fullName>
    </submittedName>
</protein>
<reference evidence="1 2" key="1">
    <citation type="submission" date="2019-12" db="EMBL/GenBank/DDBJ databases">
        <title>Maritimibacter sp. nov. sp. isolated from sea sand.</title>
        <authorList>
            <person name="Kim J."/>
            <person name="Jeong S.E."/>
            <person name="Jung H.S."/>
            <person name="Jeon C.O."/>
        </authorList>
    </citation>
    <scope>NUCLEOTIDE SEQUENCE [LARGE SCALE GENOMIC DNA]</scope>
    <source>
        <strain evidence="1 2">DP07</strain>
    </source>
</reference>
<sequence length="69" mass="7710">MTDTDWELLERQGAREVWAKVGQTSDGAKTVQYKGKEHVEMPGERSKVDEVKVFDTETEALAWLNAGVG</sequence>
<organism evidence="1 2">
    <name type="scientific">Maritimibacter harenae</name>
    <dbReference type="NCBI Taxonomy" id="2606218"/>
    <lineage>
        <taxon>Bacteria</taxon>
        <taxon>Pseudomonadati</taxon>
        <taxon>Pseudomonadota</taxon>
        <taxon>Alphaproteobacteria</taxon>
        <taxon>Rhodobacterales</taxon>
        <taxon>Roseobacteraceae</taxon>
        <taxon>Maritimibacter</taxon>
    </lineage>
</organism>
<evidence type="ECO:0000313" key="1">
    <source>
        <dbReference type="EMBL" id="MZR12191.1"/>
    </source>
</evidence>
<dbReference type="EMBL" id="WTUX01000007">
    <property type="protein sequence ID" value="MZR12191.1"/>
    <property type="molecule type" value="Genomic_DNA"/>
</dbReference>